<dbReference type="AlphaFoldDB" id="A0A3M7SGL4"/>
<dbReference type="EMBL" id="REGN01001400">
    <property type="protein sequence ID" value="RNA34911.1"/>
    <property type="molecule type" value="Genomic_DNA"/>
</dbReference>
<sequence>MLSTTPENAKFSISTNKRFDSMPIFLFLQFIIVTKQRDSLKNMNKSVNNFALLNIGSDKYFSSIRDGNEKKNQIVRSRLFDILSDLFSRVIADTNN</sequence>
<accession>A0A3M7SGL4</accession>
<dbReference type="Proteomes" id="UP000276133">
    <property type="component" value="Unassembled WGS sequence"/>
</dbReference>
<organism evidence="1 2">
    <name type="scientific">Brachionus plicatilis</name>
    <name type="common">Marine rotifer</name>
    <name type="synonym">Brachionus muelleri</name>
    <dbReference type="NCBI Taxonomy" id="10195"/>
    <lineage>
        <taxon>Eukaryota</taxon>
        <taxon>Metazoa</taxon>
        <taxon>Spiralia</taxon>
        <taxon>Gnathifera</taxon>
        <taxon>Rotifera</taxon>
        <taxon>Eurotatoria</taxon>
        <taxon>Monogononta</taxon>
        <taxon>Pseudotrocha</taxon>
        <taxon>Ploima</taxon>
        <taxon>Brachionidae</taxon>
        <taxon>Brachionus</taxon>
    </lineage>
</organism>
<evidence type="ECO:0000313" key="2">
    <source>
        <dbReference type="Proteomes" id="UP000276133"/>
    </source>
</evidence>
<proteinExistence type="predicted"/>
<keyword evidence="2" id="KW-1185">Reference proteome</keyword>
<reference evidence="1 2" key="1">
    <citation type="journal article" date="2018" name="Sci. Rep.">
        <title>Genomic signatures of local adaptation to the degree of environmental predictability in rotifers.</title>
        <authorList>
            <person name="Franch-Gras L."/>
            <person name="Hahn C."/>
            <person name="Garcia-Roger E.M."/>
            <person name="Carmona M.J."/>
            <person name="Serra M."/>
            <person name="Gomez A."/>
        </authorList>
    </citation>
    <scope>NUCLEOTIDE SEQUENCE [LARGE SCALE GENOMIC DNA]</scope>
    <source>
        <strain evidence="1">HYR1</strain>
    </source>
</reference>
<name>A0A3M7SGL4_BRAPC</name>
<gene>
    <name evidence="1" type="ORF">BpHYR1_042204</name>
</gene>
<evidence type="ECO:0000313" key="1">
    <source>
        <dbReference type="EMBL" id="RNA34911.1"/>
    </source>
</evidence>
<comment type="caution">
    <text evidence="1">The sequence shown here is derived from an EMBL/GenBank/DDBJ whole genome shotgun (WGS) entry which is preliminary data.</text>
</comment>
<protein>
    <submittedName>
        <fullName evidence="1">Uncharacterized protein</fullName>
    </submittedName>
</protein>